<dbReference type="InterPro" id="IPR052030">
    <property type="entry name" value="Peptidase_M20/M20A_hydrolases"/>
</dbReference>
<organism evidence="1 2">
    <name type="scientific">Elysia crispata</name>
    <name type="common">lettuce slug</name>
    <dbReference type="NCBI Taxonomy" id="231223"/>
    <lineage>
        <taxon>Eukaryota</taxon>
        <taxon>Metazoa</taxon>
        <taxon>Spiralia</taxon>
        <taxon>Lophotrochozoa</taxon>
        <taxon>Mollusca</taxon>
        <taxon>Gastropoda</taxon>
        <taxon>Heterobranchia</taxon>
        <taxon>Euthyneura</taxon>
        <taxon>Panpulmonata</taxon>
        <taxon>Sacoglossa</taxon>
        <taxon>Placobranchoidea</taxon>
        <taxon>Plakobranchidae</taxon>
        <taxon>Elysia</taxon>
    </lineage>
</organism>
<accession>A0AAE0XSH8</accession>
<dbReference type="AlphaFoldDB" id="A0AAE0XSH8"/>
<dbReference type="Proteomes" id="UP001283361">
    <property type="component" value="Unassembled WGS sequence"/>
</dbReference>
<dbReference type="Gene3D" id="3.40.630.10">
    <property type="entry name" value="Zn peptidases"/>
    <property type="match status" value="1"/>
</dbReference>
<dbReference type="SUPFAM" id="SSF53187">
    <property type="entry name" value="Zn-dependent exopeptidases"/>
    <property type="match status" value="1"/>
</dbReference>
<keyword evidence="2" id="KW-1185">Reference proteome</keyword>
<comment type="caution">
    <text evidence="1">The sequence shown here is derived from an EMBL/GenBank/DDBJ whole genome shotgun (WGS) entry which is preliminary data.</text>
</comment>
<gene>
    <name evidence="1" type="ORF">RRG08_038474</name>
</gene>
<sequence length="299" mass="32466">MDFYKEIASLEIGNNTESLSYLGNLIWSFAEVGYDALRSCEAICKFLEKRNFTVTRNLKGIKSTFLAEYGRSKVGTKKSFANVGILCRYDAVPNKGHVRGTNLSAEVAVAAALGVKAVISSTADRLGKVTVIGCPNLEGGGLIPLFRLRAFKDLDIVLDAAPGPRTEWHPVYMGCQNFRALYYGSPALPDKFKPASSAMDASMIAYTKVLAMQEHFGRAWKAALSVCQPGSIQVDRRLCETVVKLTAPDSAGLSFLTIRVLPCLKTAATVTGCEVLSIASWGKTLLVRLAREVLSIISW</sequence>
<dbReference type="PANTHER" id="PTHR30575:SF0">
    <property type="entry name" value="XAA-ARG DIPEPTIDASE"/>
    <property type="match status" value="1"/>
</dbReference>
<reference evidence="1" key="1">
    <citation type="journal article" date="2023" name="G3 (Bethesda)">
        <title>A reference genome for the long-term kleptoplast-retaining sea slug Elysia crispata morphotype clarki.</title>
        <authorList>
            <person name="Eastman K.E."/>
            <person name="Pendleton A.L."/>
            <person name="Shaikh M.A."/>
            <person name="Suttiyut T."/>
            <person name="Ogas R."/>
            <person name="Tomko P."/>
            <person name="Gavelis G."/>
            <person name="Widhalm J.R."/>
            <person name="Wisecaver J.H."/>
        </authorList>
    </citation>
    <scope>NUCLEOTIDE SEQUENCE</scope>
    <source>
        <strain evidence="1">ECLA1</strain>
    </source>
</reference>
<proteinExistence type="predicted"/>
<evidence type="ECO:0000313" key="1">
    <source>
        <dbReference type="EMBL" id="KAK3706211.1"/>
    </source>
</evidence>
<dbReference type="PANTHER" id="PTHR30575">
    <property type="entry name" value="PEPTIDASE M20"/>
    <property type="match status" value="1"/>
</dbReference>
<dbReference type="EMBL" id="JAWDGP010007751">
    <property type="protein sequence ID" value="KAK3706211.1"/>
    <property type="molecule type" value="Genomic_DNA"/>
</dbReference>
<protein>
    <submittedName>
        <fullName evidence="1">Uncharacterized protein</fullName>
    </submittedName>
</protein>
<name>A0AAE0XSH8_9GAST</name>
<evidence type="ECO:0000313" key="2">
    <source>
        <dbReference type="Proteomes" id="UP001283361"/>
    </source>
</evidence>
<dbReference type="GO" id="GO:0016805">
    <property type="term" value="F:dipeptidase activity"/>
    <property type="evidence" value="ECO:0007669"/>
    <property type="project" value="TreeGrafter"/>
</dbReference>